<evidence type="ECO:0000313" key="2">
    <source>
        <dbReference type="EMBL" id="HIR88920.1"/>
    </source>
</evidence>
<organism evidence="2 3">
    <name type="scientific">Candidatus Fimimorpha faecalis</name>
    <dbReference type="NCBI Taxonomy" id="2840824"/>
    <lineage>
        <taxon>Bacteria</taxon>
        <taxon>Bacillati</taxon>
        <taxon>Bacillota</taxon>
        <taxon>Clostridia</taxon>
        <taxon>Eubacteriales</taxon>
        <taxon>Candidatus Fimimorpha</taxon>
    </lineage>
</organism>
<gene>
    <name evidence="2" type="ORF">IAC96_08235</name>
</gene>
<keyword evidence="1" id="KW-0732">Signal</keyword>
<dbReference type="GO" id="GO:0015888">
    <property type="term" value="P:thiamine transport"/>
    <property type="evidence" value="ECO:0007669"/>
    <property type="project" value="TreeGrafter"/>
</dbReference>
<reference evidence="2" key="2">
    <citation type="journal article" date="2021" name="PeerJ">
        <title>Extensive microbial diversity within the chicken gut microbiome revealed by metagenomics and culture.</title>
        <authorList>
            <person name="Gilroy R."/>
            <person name="Ravi A."/>
            <person name="Getino M."/>
            <person name="Pursley I."/>
            <person name="Horton D.L."/>
            <person name="Alikhan N.F."/>
            <person name="Baker D."/>
            <person name="Gharbi K."/>
            <person name="Hall N."/>
            <person name="Watson M."/>
            <person name="Adriaenssens E.M."/>
            <person name="Foster-Nyarko E."/>
            <person name="Jarju S."/>
            <person name="Secka A."/>
            <person name="Antonio M."/>
            <person name="Oren A."/>
            <person name="Chaudhuri R.R."/>
            <person name="La Ragione R."/>
            <person name="Hildebrand F."/>
            <person name="Pallen M.J."/>
        </authorList>
    </citation>
    <scope>NUCLEOTIDE SEQUENCE</scope>
    <source>
        <strain evidence="2">ChiW13-3771</strain>
    </source>
</reference>
<dbReference type="Proteomes" id="UP000824201">
    <property type="component" value="Unassembled WGS sequence"/>
</dbReference>
<dbReference type="GO" id="GO:0030288">
    <property type="term" value="C:outer membrane-bounded periplasmic space"/>
    <property type="evidence" value="ECO:0007669"/>
    <property type="project" value="TreeGrafter"/>
</dbReference>
<proteinExistence type="predicted"/>
<dbReference type="PANTHER" id="PTHR30006">
    <property type="entry name" value="THIAMINE-BINDING PERIPLASMIC PROTEIN-RELATED"/>
    <property type="match status" value="1"/>
</dbReference>
<dbReference type="Gene3D" id="3.40.190.10">
    <property type="entry name" value="Periplasmic binding protein-like II"/>
    <property type="match status" value="2"/>
</dbReference>
<dbReference type="AlphaFoldDB" id="A0A9D1JDL2"/>
<dbReference type="SUPFAM" id="SSF53850">
    <property type="entry name" value="Periplasmic binding protein-like II"/>
    <property type="match status" value="1"/>
</dbReference>
<evidence type="ECO:0000313" key="3">
    <source>
        <dbReference type="Proteomes" id="UP000824201"/>
    </source>
</evidence>
<sequence length="325" mass="37250">MLKRVAVVLFIITVLLIIDVTKENEDAIIVYSSMEQFRNEALQEQLTEAFPDKNVSVMYMSTGKAASKIRMEGENADADIIVGLECAYLEKIKDNLEYVADMTKLDYMDGMQDPDGKYLIWERQDGSIIVNRTVLEKYDLPMPQTYEDLLRPEYKNRIAMPDPKSSGTGYFFYKGLVNVWGEEKTLQYFDKLAINIKQFTESGSGPIKLLIQQEVAIGLGLTFQGVKEQNEGNDLVLIEPEFGSPYSLTGSSIIKGKREKEGVAEVFEFIVNHALIYDKEYLCPGQILKEQQNYIENYPVTVNYADMHGIEDMEEKERLLQLWKY</sequence>
<dbReference type="GO" id="GO:0030976">
    <property type="term" value="F:thiamine pyrophosphate binding"/>
    <property type="evidence" value="ECO:0007669"/>
    <property type="project" value="TreeGrafter"/>
</dbReference>
<evidence type="ECO:0000256" key="1">
    <source>
        <dbReference type="ARBA" id="ARBA00022729"/>
    </source>
</evidence>
<protein>
    <submittedName>
        <fullName evidence="2">Extracellular solute-binding protein</fullName>
    </submittedName>
</protein>
<dbReference type="PANTHER" id="PTHR30006:SF2">
    <property type="entry name" value="ABC TRANSPORTER SUBSTRATE-BINDING PROTEIN"/>
    <property type="match status" value="1"/>
</dbReference>
<comment type="caution">
    <text evidence="2">The sequence shown here is derived from an EMBL/GenBank/DDBJ whole genome shotgun (WGS) entry which is preliminary data.</text>
</comment>
<dbReference type="EMBL" id="DVHN01000105">
    <property type="protein sequence ID" value="HIR88920.1"/>
    <property type="molecule type" value="Genomic_DNA"/>
</dbReference>
<name>A0A9D1JDL2_9FIRM</name>
<dbReference type="Pfam" id="PF13343">
    <property type="entry name" value="SBP_bac_6"/>
    <property type="match status" value="1"/>
</dbReference>
<dbReference type="GO" id="GO:0030975">
    <property type="term" value="F:thiamine binding"/>
    <property type="evidence" value="ECO:0007669"/>
    <property type="project" value="TreeGrafter"/>
</dbReference>
<accession>A0A9D1JDL2</accession>
<reference evidence="2" key="1">
    <citation type="submission" date="2020-10" db="EMBL/GenBank/DDBJ databases">
        <authorList>
            <person name="Gilroy R."/>
        </authorList>
    </citation>
    <scope>NUCLEOTIDE SEQUENCE</scope>
    <source>
        <strain evidence="2">ChiW13-3771</strain>
    </source>
</reference>